<dbReference type="InterPro" id="IPR013325">
    <property type="entry name" value="RNA_pol_sigma_r2"/>
</dbReference>
<dbReference type="Proteomes" id="UP001596997">
    <property type="component" value="Unassembled WGS sequence"/>
</dbReference>
<protein>
    <submittedName>
        <fullName evidence="2">RNA polymerase sigma factor</fullName>
    </submittedName>
</protein>
<evidence type="ECO:0000259" key="1">
    <source>
        <dbReference type="Pfam" id="PF04542"/>
    </source>
</evidence>
<proteinExistence type="predicted"/>
<dbReference type="Pfam" id="PF04542">
    <property type="entry name" value="Sigma70_r2"/>
    <property type="match status" value="1"/>
</dbReference>
<gene>
    <name evidence="2" type="ORF">ACFQ1O_12430</name>
</gene>
<sequence length="204" mass="24247">MNFLFRKKQSFTDDEIIRILTSNHRLENAVLRFLYTEVQPSLYKLILSKGGISNDAEDIIQDAIIVFYEKAKQNQLQIEKTITGYIYTVGKYMWYNRLRKNKEHLYLDSDHVISLGLDEFDLELFHTNETRFVQELLSKISKACQNILQQSIFERITMDKIALLHGYKNEQIARNKKYRCLKDLRSIVEQSTQYQTVINELCYE</sequence>
<reference evidence="3" key="1">
    <citation type="journal article" date="2019" name="Int. J. Syst. Evol. Microbiol.">
        <title>The Global Catalogue of Microorganisms (GCM) 10K type strain sequencing project: providing services to taxonomists for standard genome sequencing and annotation.</title>
        <authorList>
            <consortium name="The Broad Institute Genomics Platform"/>
            <consortium name="The Broad Institute Genome Sequencing Center for Infectious Disease"/>
            <person name="Wu L."/>
            <person name="Ma J."/>
        </authorList>
    </citation>
    <scope>NUCLEOTIDE SEQUENCE [LARGE SCALE GENOMIC DNA]</scope>
    <source>
        <strain evidence="3">CCUG 62114</strain>
    </source>
</reference>
<dbReference type="RefSeq" id="WP_377716359.1">
    <property type="nucleotide sequence ID" value="NZ_JBHTJM010000010.1"/>
</dbReference>
<accession>A0ABW3I4K6</accession>
<evidence type="ECO:0000313" key="3">
    <source>
        <dbReference type="Proteomes" id="UP001596997"/>
    </source>
</evidence>
<keyword evidence="3" id="KW-1185">Reference proteome</keyword>
<name>A0ABW3I4K6_9FLAO</name>
<organism evidence="2 3">
    <name type="scientific">Pseudofulvibacter geojedonensis</name>
    <dbReference type="NCBI Taxonomy" id="1123758"/>
    <lineage>
        <taxon>Bacteria</taxon>
        <taxon>Pseudomonadati</taxon>
        <taxon>Bacteroidota</taxon>
        <taxon>Flavobacteriia</taxon>
        <taxon>Flavobacteriales</taxon>
        <taxon>Flavobacteriaceae</taxon>
        <taxon>Pseudofulvibacter</taxon>
    </lineage>
</organism>
<feature type="domain" description="RNA polymerase sigma-70 region 2" evidence="1">
    <location>
        <begin position="34"/>
        <end position="102"/>
    </location>
</feature>
<dbReference type="SUPFAM" id="SSF88946">
    <property type="entry name" value="Sigma2 domain of RNA polymerase sigma factors"/>
    <property type="match status" value="1"/>
</dbReference>
<dbReference type="Gene3D" id="1.10.1740.10">
    <property type="match status" value="1"/>
</dbReference>
<dbReference type="EMBL" id="JBHTJM010000010">
    <property type="protein sequence ID" value="MFD0964813.1"/>
    <property type="molecule type" value="Genomic_DNA"/>
</dbReference>
<dbReference type="InterPro" id="IPR007627">
    <property type="entry name" value="RNA_pol_sigma70_r2"/>
</dbReference>
<evidence type="ECO:0000313" key="2">
    <source>
        <dbReference type="EMBL" id="MFD0964813.1"/>
    </source>
</evidence>
<comment type="caution">
    <text evidence="2">The sequence shown here is derived from an EMBL/GenBank/DDBJ whole genome shotgun (WGS) entry which is preliminary data.</text>
</comment>